<protein>
    <submittedName>
        <fullName evidence="2">Sulfurtransferase complex subunit TusB</fullName>
    </submittedName>
    <submittedName>
        <fullName evidence="1">tRNA 2-thiouridine synthesizing protein B</fullName>
    </submittedName>
</protein>
<dbReference type="InterPro" id="IPR007215">
    <property type="entry name" value="Sulphur_relay_TusB/DsrH"/>
</dbReference>
<dbReference type="RefSeq" id="WP_161858518.1">
    <property type="nucleotide sequence ID" value="NZ_CP047491.1"/>
</dbReference>
<reference evidence="1 4" key="2">
    <citation type="submission" date="2020-08" db="EMBL/GenBank/DDBJ databases">
        <title>Genomic Encyclopedia of Type Strains, Phase IV (KMG-IV): sequencing the most valuable type-strain genomes for metagenomic binning, comparative biology and taxonomic classification.</title>
        <authorList>
            <person name="Goeker M."/>
        </authorList>
    </citation>
    <scope>NUCLEOTIDE SEQUENCE [LARGE SCALE GENOMIC DNA]</scope>
    <source>
        <strain evidence="1 4">DSM 11525</strain>
    </source>
</reference>
<name>A0A6P1TC41_9GAMM</name>
<reference evidence="2 3" key="1">
    <citation type="submission" date="2020-01" db="EMBL/GenBank/DDBJ databases">
        <title>The possibility of degradation of plastic by Microbulbifer hydrolyticus IRE-31.</title>
        <authorList>
            <person name="Liu L."/>
        </authorList>
    </citation>
    <scope>NUCLEOTIDE SEQUENCE [LARGE SCALE GENOMIC DNA]</scope>
    <source>
        <strain evidence="2 3">IRE-31</strain>
    </source>
</reference>
<dbReference type="AlphaFoldDB" id="A0A6P1TC41"/>
<evidence type="ECO:0000313" key="3">
    <source>
        <dbReference type="Proteomes" id="UP000464675"/>
    </source>
</evidence>
<dbReference type="EMBL" id="CP047491">
    <property type="protein sequence ID" value="QHQ39196.1"/>
    <property type="molecule type" value="Genomic_DNA"/>
</dbReference>
<gene>
    <name evidence="2" type="primary">dsrH</name>
    <name evidence="2" type="ORF">GTQ55_09510</name>
    <name evidence="1" type="ORF">HNQ53_000494</name>
</gene>
<evidence type="ECO:0000313" key="4">
    <source>
        <dbReference type="Proteomes" id="UP000563601"/>
    </source>
</evidence>
<accession>A0A6P1TC41</accession>
<dbReference type="NCBIfam" id="TIGR03011">
    <property type="entry name" value="sulf_tusB_dsrH"/>
    <property type="match status" value="1"/>
</dbReference>
<evidence type="ECO:0000313" key="2">
    <source>
        <dbReference type="EMBL" id="QHQ39196.1"/>
    </source>
</evidence>
<dbReference type="SUPFAM" id="SSF75169">
    <property type="entry name" value="DsrEFH-like"/>
    <property type="match status" value="1"/>
</dbReference>
<dbReference type="PANTHER" id="PTHR37526">
    <property type="entry name" value="PROTEIN TUSB"/>
    <property type="match status" value="1"/>
</dbReference>
<proteinExistence type="predicted"/>
<evidence type="ECO:0000313" key="1">
    <source>
        <dbReference type="EMBL" id="MBB5210306.1"/>
    </source>
</evidence>
<dbReference type="OrthoDB" id="9795117at2"/>
<dbReference type="PANTHER" id="PTHR37526:SF1">
    <property type="entry name" value="PROTEIN TUSB"/>
    <property type="match status" value="1"/>
</dbReference>
<dbReference type="InterPro" id="IPR027396">
    <property type="entry name" value="DsrEFH-like"/>
</dbReference>
<keyword evidence="3" id="KW-1185">Reference proteome</keyword>
<dbReference type="GO" id="GO:1990228">
    <property type="term" value="C:sulfurtransferase complex"/>
    <property type="evidence" value="ECO:0007669"/>
    <property type="project" value="TreeGrafter"/>
</dbReference>
<organism evidence="1 4">
    <name type="scientific">Microbulbifer hydrolyticus</name>
    <dbReference type="NCBI Taxonomy" id="48074"/>
    <lineage>
        <taxon>Bacteria</taxon>
        <taxon>Pseudomonadati</taxon>
        <taxon>Pseudomonadota</taxon>
        <taxon>Gammaproteobacteria</taxon>
        <taxon>Cellvibrionales</taxon>
        <taxon>Microbulbiferaceae</taxon>
        <taxon>Microbulbifer</taxon>
    </lineage>
</organism>
<dbReference type="EMBL" id="JACHHR010000001">
    <property type="protein sequence ID" value="MBB5210306.1"/>
    <property type="molecule type" value="Genomic_DNA"/>
</dbReference>
<dbReference type="Proteomes" id="UP000563601">
    <property type="component" value="Unassembled WGS sequence"/>
</dbReference>
<dbReference type="Proteomes" id="UP000464675">
    <property type="component" value="Chromosome"/>
</dbReference>
<dbReference type="GO" id="GO:0002143">
    <property type="term" value="P:tRNA wobble position uridine thiolation"/>
    <property type="evidence" value="ECO:0007669"/>
    <property type="project" value="InterPro"/>
</dbReference>
<sequence>MTLHIVNQSPHTGSALRDCLASFAEGDALLLIEDGVYGAAGHQPLPENNVYCLQADADARGITLAANVEGIDDLRWVSLCTEHNPVVSWFK</sequence>
<dbReference type="Pfam" id="PF04077">
    <property type="entry name" value="DsrH"/>
    <property type="match status" value="1"/>
</dbReference>
<dbReference type="Gene3D" id="3.40.1260.10">
    <property type="entry name" value="DsrEFH-like"/>
    <property type="match status" value="1"/>
</dbReference>